<dbReference type="SMART" id="SM00320">
    <property type="entry name" value="WD40"/>
    <property type="match status" value="6"/>
</dbReference>
<feature type="compositionally biased region" description="Basic and acidic residues" evidence="7">
    <location>
        <begin position="656"/>
        <end position="666"/>
    </location>
</feature>
<protein>
    <recommendedName>
        <fullName evidence="8">Histone-binding protein RBBP4-like N-terminal domain-containing protein</fullName>
    </recommendedName>
</protein>
<evidence type="ECO:0000256" key="6">
    <source>
        <dbReference type="PROSITE-ProRule" id="PRU00221"/>
    </source>
</evidence>
<feature type="compositionally biased region" description="Polar residues" evidence="7">
    <location>
        <begin position="671"/>
        <end position="681"/>
    </location>
</feature>
<feature type="compositionally biased region" description="Basic and acidic residues" evidence="7">
    <location>
        <begin position="690"/>
        <end position="713"/>
    </location>
</feature>
<proteinExistence type="predicted"/>
<name>L1JDN5_GUITC</name>
<feature type="compositionally biased region" description="Basic and acidic residues" evidence="7">
    <location>
        <begin position="724"/>
        <end position="753"/>
    </location>
</feature>
<reference evidence="10" key="3">
    <citation type="submission" date="2016-03" db="UniProtKB">
        <authorList>
            <consortium name="EnsemblProtists"/>
        </authorList>
    </citation>
    <scope>IDENTIFICATION</scope>
</reference>
<evidence type="ECO:0000256" key="5">
    <source>
        <dbReference type="ARBA" id="ARBA00023242"/>
    </source>
</evidence>
<keyword evidence="2 6" id="KW-0853">WD repeat</keyword>
<gene>
    <name evidence="9" type="ORF">GUITHDRAFT_107410</name>
</gene>
<feature type="compositionally biased region" description="Basic and acidic residues" evidence="7">
    <location>
        <begin position="179"/>
        <end position="193"/>
    </location>
</feature>
<dbReference type="EnsemblProtists" id="EKX46626">
    <property type="protein sequence ID" value="EKX46626"/>
    <property type="gene ID" value="GUITHDRAFT_107410"/>
</dbReference>
<dbReference type="KEGG" id="gtt:GUITHDRAFT_107410"/>
<dbReference type="InterPro" id="IPR022052">
    <property type="entry name" value="Histone-bd_RBBP4-like_N"/>
</dbReference>
<dbReference type="GO" id="GO:0006325">
    <property type="term" value="P:chromatin organization"/>
    <property type="evidence" value="ECO:0007669"/>
    <property type="project" value="UniProtKB-KW"/>
</dbReference>
<keyword evidence="4" id="KW-0156">Chromatin regulator</keyword>
<dbReference type="PROSITE" id="PS50294">
    <property type="entry name" value="WD_REPEATS_REGION"/>
    <property type="match status" value="2"/>
</dbReference>
<dbReference type="STRING" id="905079.L1JDN5"/>
<feature type="repeat" description="WD" evidence="6">
    <location>
        <begin position="512"/>
        <end position="554"/>
    </location>
</feature>
<accession>L1JDN5</accession>
<evidence type="ECO:0000256" key="1">
    <source>
        <dbReference type="ARBA" id="ARBA00004123"/>
    </source>
</evidence>
<evidence type="ECO:0000313" key="9">
    <source>
        <dbReference type="EMBL" id="EKX46626.1"/>
    </source>
</evidence>
<evidence type="ECO:0000313" key="10">
    <source>
        <dbReference type="EnsemblProtists" id="EKX46626"/>
    </source>
</evidence>
<feature type="compositionally biased region" description="Low complexity" evidence="7">
    <location>
        <begin position="632"/>
        <end position="643"/>
    </location>
</feature>
<feature type="repeat" description="WD" evidence="6">
    <location>
        <begin position="367"/>
        <end position="402"/>
    </location>
</feature>
<evidence type="ECO:0000259" key="8">
    <source>
        <dbReference type="Pfam" id="PF12265"/>
    </source>
</evidence>
<dbReference type="InterPro" id="IPR019775">
    <property type="entry name" value="WD40_repeat_CS"/>
</dbReference>
<reference evidence="11" key="2">
    <citation type="submission" date="2012-11" db="EMBL/GenBank/DDBJ databases">
        <authorList>
            <person name="Kuo A."/>
            <person name="Curtis B.A."/>
            <person name="Tanifuji G."/>
            <person name="Burki F."/>
            <person name="Gruber A."/>
            <person name="Irimia M."/>
            <person name="Maruyama S."/>
            <person name="Arias M.C."/>
            <person name="Ball S.G."/>
            <person name="Gile G.H."/>
            <person name="Hirakawa Y."/>
            <person name="Hopkins J.F."/>
            <person name="Rensing S.A."/>
            <person name="Schmutz J."/>
            <person name="Symeonidi A."/>
            <person name="Elias M."/>
            <person name="Eveleigh R.J."/>
            <person name="Herman E.K."/>
            <person name="Klute M.J."/>
            <person name="Nakayama T."/>
            <person name="Obornik M."/>
            <person name="Reyes-Prieto A."/>
            <person name="Armbrust E.V."/>
            <person name="Aves S.J."/>
            <person name="Beiko R.G."/>
            <person name="Coutinho P."/>
            <person name="Dacks J.B."/>
            <person name="Durnford D.G."/>
            <person name="Fast N.M."/>
            <person name="Green B.R."/>
            <person name="Grisdale C."/>
            <person name="Hempe F."/>
            <person name="Henrissat B."/>
            <person name="Hoppner M.P."/>
            <person name="Ishida K.-I."/>
            <person name="Kim E."/>
            <person name="Koreny L."/>
            <person name="Kroth P.G."/>
            <person name="Liu Y."/>
            <person name="Malik S.-B."/>
            <person name="Maier U.G."/>
            <person name="McRose D."/>
            <person name="Mock T."/>
            <person name="Neilson J.A."/>
            <person name="Onodera N.T."/>
            <person name="Poole A.M."/>
            <person name="Pritham E.J."/>
            <person name="Richards T.A."/>
            <person name="Rocap G."/>
            <person name="Roy S.W."/>
            <person name="Sarai C."/>
            <person name="Schaack S."/>
            <person name="Shirato S."/>
            <person name="Slamovits C.H."/>
            <person name="Spencer D.F."/>
            <person name="Suzuki S."/>
            <person name="Worden A.Z."/>
            <person name="Zauner S."/>
            <person name="Barry K."/>
            <person name="Bell C."/>
            <person name="Bharti A.K."/>
            <person name="Crow J.A."/>
            <person name="Grimwood J."/>
            <person name="Kramer R."/>
            <person name="Lindquist E."/>
            <person name="Lucas S."/>
            <person name="Salamov A."/>
            <person name="McFadden G.I."/>
            <person name="Lane C.E."/>
            <person name="Keeling P.J."/>
            <person name="Gray M.W."/>
            <person name="Grigoriev I.V."/>
            <person name="Archibald J.M."/>
        </authorList>
    </citation>
    <scope>NUCLEOTIDE SEQUENCE</scope>
    <source>
        <strain evidence="11">CCMP2712</strain>
    </source>
</reference>
<feature type="region of interest" description="Disordered" evidence="7">
    <location>
        <begin position="618"/>
        <end position="753"/>
    </location>
</feature>
<evidence type="ECO:0000256" key="2">
    <source>
        <dbReference type="ARBA" id="ARBA00022574"/>
    </source>
</evidence>
<organism evidence="9">
    <name type="scientific">Guillardia theta (strain CCMP2712)</name>
    <name type="common">Cryptophyte</name>
    <dbReference type="NCBI Taxonomy" id="905079"/>
    <lineage>
        <taxon>Eukaryota</taxon>
        <taxon>Cryptophyceae</taxon>
        <taxon>Pyrenomonadales</taxon>
        <taxon>Geminigeraceae</taxon>
        <taxon>Guillardia</taxon>
    </lineage>
</organism>
<comment type="subcellular location">
    <subcellularLocation>
        <location evidence="1">Nucleus</location>
    </subcellularLocation>
</comment>
<dbReference type="eggNOG" id="KOG0264">
    <property type="taxonomic scope" value="Eukaryota"/>
</dbReference>
<keyword evidence="3" id="KW-0677">Repeat</keyword>
<dbReference type="Pfam" id="PF12265">
    <property type="entry name" value="CAF1C_H4-bd"/>
    <property type="match status" value="1"/>
</dbReference>
<dbReference type="OrthoDB" id="427795at2759"/>
<feature type="repeat" description="WD" evidence="6">
    <location>
        <begin position="421"/>
        <end position="463"/>
    </location>
</feature>
<sequence>MKYECSFLHRYISKIEMYPYQHVGFNQGLGSSSGQWNLPTSNSWNSSSSPAFPRYAMHRATPNSSAINGIRVYVTGTGDNKGVRADGELILAANFEVKINVSGHGQLTASEFAKLAKNNYRRPRQQVKLANSNETLEAFEARQGIIPPGSFRRWDDDGRSSETDFERRRRLVKAYEKDLRQKQREEHQKKSPDELVPITSSSSLPAGTWSLKRNANANDTDEELQKKVDRAHRNWMKNSPLLYDFAMVQALEWPSLTVQWLPEKLEKRKDFLMVAIVNIPRDLSEKQEVNEYEPEGRLHPSENAYLRSNVEMETRLLHKGEVNRARYMPQNSRIIATKSGGNGEVYLFDIGTQKKFDDVNFCHTLLLRGHTKEGYGLAWNDRKTGYVLSGSYDQKVCVWDINGTPEESRQGIRGLDPIYTFRKHSDVVSDVAWHPFCEDTFSTAGDDKVVMMWDMRAGSDPTSIHEVSQHPVNSISFNHINHHLFAIASGSADAGVVKVWDRRKMDDSLYIINSHTDVVDVVSWAPHSQNILASGSRDRNVHILDTSNAPSKRDSFVEDPEELMFVHAGHTCKISDITWNLHDPWLISTVSDLEDSMHVWQMSDEIWAAEKEEVLSEASSYDSDELESTFGSPQASVPAAVVAHGESSSQPQGEPSRAHVNGEGEAARAGVSSSGWKPDNQQADEEMGEGEVKSEGQKADDENQEEKTGRDDGDTAMSVEETTGEQHEKDKEEAKKEEQEAPAEGEDKVEMSE</sequence>
<keyword evidence="11" id="KW-1185">Reference proteome</keyword>
<dbReference type="InterPro" id="IPR001680">
    <property type="entry name" value="WD40_rpt"/>
</dbReference>
<dbReference type="PANTHER" id="PTHR22850">
    <property type="entry name" value="WD40 REPEAT FAMILY"/>
    <property type="match status" value="1"/>
</dbReference>
<keyword evidence="5" id="KW-0539">Nucleus</keyword>
<dbReference type="HOGENOM" id="CLU_020445_3_1_1"/>
<evidence type="ECO:0000313" key="11">
    <source>
        <dbReference type="Proteomes" id="UP000011087"/>
    </source>
</evidence>
<evidence type="ECO:0000256" key="7">
    <source>
        <dbReference type="SAM" id="MobiDB-lite"/>
    </source>
</evidence>
<dbReference type="InterPro" id="IPR015943">
    <property type="entry name" value="WD40/YVTN_repeat-like_dom_sf"/>
</dbReference>
<dbReference type="AlphaFoldDB" id="L1JDN5"/>
<dbReference type="GeneID" id="17303317"/>
<dbReference type="PROSITE" id="PS50082">
    <property type="entry name" value="WD_REPEATS_2"/>
    <property type="match status" value="3"/>
</dbReference>
<dbReference type="RefSeq" id="XP_005833606.1">
    <property type="nucleotide sequence ID" value="XM_005833549.1"/>
</dbReference>
<evidence type="ECO:0000256" key="4">
    <source>
        <dbReference type="ARBA" id="ARBA00022853"/>
    </source>
</evidence>
<dbReference type="PROSITE" id="PS00678">
    <property type="entry name" value="WD_REPEATS_1"/>
    <property type="match status" value="1"/>
</dbReference>
<feature type="region of interest" description="Disordered" evidence="7">
    <location>
        <begin position="179"/>
        <end position="199"/>
    </location>
</feature>
<dbReference type="GO" id="GO:0005634">
    <property type="term" value="C:nucleus"/>
    <property type="evidence" value="ECO:0007669"/>
    <property type="project" value="UniProtKB-SubCell"/>
</dbReference>
<dbReference type="InterPro" id="IPR036322">
    <property type="entry name" value="WD40_repeat_dom_sf"/>
</dbReference>
<dbReference type="EMBL" id="JH992993">
    <property type="protein sequence ID" value="EKX46626.1"/>
    <property type="molecule type" value="Genomic_DNA"/>
</dbReference>
<dbReference type="Proteomes" id="UP000011087">
    <property type="component" value="Unassembled WGS sequence"/>
</dbReference>
<evidence type="ECO:0000256" key="3">
    <source>
        <dbReference type="ARBA" id="ARBA00022737"/>
    </source>
</evidence>
<dbReference type="SUPFAM" id="SSF50978">
    <property type="entry name" value="WD40 repeat-like"/>
    <property type="match status" value="1"/>
</dbReference>
<dbReference type="InterPro" id="IPR050459">
    <property type="entry name" value="WD_repeat_RBAP46/RBAP48/MSI1"/>
</dbReference>
<feature type="domain" description="Histone-binding protein RBBP4-like N-terminal" evidence="8">
    <location>
        <begin position="232"/>
        <end position="269"/>
    </location>
</feature>
<dbReference type="Pfam" id="PF00400">
    <property type="entry name" value="WD40"/>
    <property type="match status" value="4"/>
</dbReference>
<reference evidence="9 11" key="1">
    <citation type="journal article" date="2012" name="Nature">
        <title>Algal genomes reveal evolutionary mosaicism and the fate of nucleomorphs.</title>
        <authorList>
            <consortium name="DOE Joint Genome Institute"/>
            <person name="Curtis B.A."/>
            <person name="Tanifuji G."/>
            <person name="Burki F."/>
            <person name="Gruber A."/>
            <person name="Irimia M."/>
            <person name="Maruyama S."/>
            <person name="Arias M.C."/>
            <person name="Ball S.G."/>
            <person name="Gile G.H."/>
            <person name="Hirakawa Y."/>
            <person name="Hopkins J.F."/>
            <person name="Kuo A."/>
            <person name="Rensing S.A."/>
            <person name="Schmutz J."/>
            <person name="Symeonidi A."/>
            <person name="Elias M."/>
            <person name="Eveleigh R.J."/>
            <person name="Herman E.K."/>
            <person name="Klute M.J."/>
            <person name="Nakayama T."/>
            <person name="Obornik M."/>
            <person name="Reyes-Prieto A."/>
            <person name="Armbrust E.V."/>
            <person name="Aves S.J."/>
            <person name="Beiko R.G."/>
            <person name="Coutinho P."/>
            <person name="Dacks J.B."/>
            <person name="Durnford D.G."/>
            <person name="Fast N.M."/>
            <person name="Green B.R."/>
            <person name="Grisdale C.J."/>
            <person name="Hempel F."/>
            <person name="Henrissat B."/>
            <person name="Hoppner M.P."/>
            <person name="Ishida K."/>
            <person name="Kim E."/>
            <person name="Koreny L."/>
            <person name="Kroth P.G."/>
            <person name="Liu Y."/>
            <person name="Malik S.B."/>
            <person name="Maier U.G."/>
            <person name="McRose D."/>
            <person name="Mock T."/>
            <person name="Neilson J.A."/>
            <person name="Onodera N.T."/>
            <person name="Poole A.M."/>
            <person name="Pritham E.J."/>
            <person name="Richards T.A."/>
            <person name="Rocap G."/>
            <person name="Roy S.W."/>
            <person name="Sarai C."/>
            <person name="Schaack S."/>
            <person name="Shirato S."/>
            <person name="Slamovits C.H."/>
            <person name="Spencer D.F."/>
            <person name="Suzuki S."/>
            <person name="Worden A.Z."/>
            <person name="Zauner S."/>
            <person name="Barry K."/>
            <person name="Bell C."/>
            <person name="Bharti A.K."/>
            <person name="Crow J.A."/>
            <person name="Grimwood J."/>
            <person name="Kramer R."/>
            <person name="Lindquist E."/>
            <person name="Lucas S."/>
            <person name="Salamov A."/>
            <person name="McFadden G.I."/>
            <person name="Lane C.E."/>
            <person name="Keeling P.J."/>
            <person name="Gray M.W."/>
            <person name="Grigoriev I.V."/>
            <person name="Archibald J.M."/>
        </authorList>
    </citation>
    <scope>NUCLEOTIDE SEQUENCE</scope>
    <source>
        <strain evidence="9 11">CCMP2712</strain>
    </source>
</reference>
<dbReference type="PaxDb" id="55529-EKX46626"/>
<dbReference type="Gene3D" id="2.130.10.10">
    <property type="entry name" value="YVTN repeat-like/Quinoprotein amine dehydrogenase"/>
    <property type="match status" value="1"/>
</dbReference>